<dbReference type="InterPro" id="IPR046335">
    <property type="entry name" value="LacI/GalR-like_sensor"/>
</dbReference>
<reference evidence="6 7" key="1">
    <citation type="submission" date="2018-01" db="EMBL/GenBank/DDBJ databases">
        <title>Halomonas endophytica sp. nov., isolated from storage liquid in the stems of Populus euphratica.</title>
        <authorList>
            <person name="Chen C."/>
        </authorList>
    </citation>
    <scope>NUCLEOTIDE SEQUENCE [LARGE SCALE GENOMIC DNA]</scope>
    <source>
        <strain evidence="6 7">MC28</strain>
    </source>
</reference>
<name>A0A2N7U1M3_9GAMM</name>
<dbReference type="InterPro" id="IPR010982">
    <property type="entry name" value="Lambda_DNA-bd_dom_sf"/>
</dbReference>
<dbReference type="EMBL" id="PNRF01000028">
    <property type="protein sequence ID" value="PMR74328.1"/>
    <property type="molecule type" value="Genomic_DNA"/>
</dbReference>
<dbReference type="Proteomes" id="UP000235803">
    <property type="component" value="Unassembled WGS sequence"/>
</dbReference>
<evidence type="ECO:0000313" key="6">
    <source>
        <dbReference type="EMBL" id="PMR74328.1"/>
    </source>
</evidence>
<evidence type="ECO:0000313" key="7">
    <source>
        <dbReference type="Proteomes" id="UP000235803"/>
    </source>
</evidence>
<keyword evidence="1" id="KW-0805">Transcription regulation</keyword>
<evidence type="ECO:0000256" key="4">
    <source>
        <dbReference type="SAM" id="MobiDB-lite"/>
    </source>
</evidence>
<dbReference type="OrthoDB" id="6619319at2"/>
<proteinExistence type="predicted"/>
<dbReference type="InterPro" id="IPR000843">
    <property type="entry name" value="HTH_LacI"/>
</dbReference>
<dbReference type="Gene3D" id="3.40.50.2300">
    <property type="match status" value="2"/>
</dbReference>
<feature type="domain" description="HTH lacI-type" evidence="5">
    <location>
        <begin position="1"/>
        <end position="56"/>
    </location>
</feature>
<feature type="region of interest" description="Disordered" evidence="4">
    <location>
        <begin position="314"/>
        <end position="347"/>
    </location>
</feature>
<dbReference type="PANTHER" id="PTHR30146:SF138">
    <property type="entry name" value="TRANSCRIPTIONAL REGULATORY PROTEIN"/>
    <property type="match status" value="1"/>
</dbReference>
<organism evidence="6 7">
    <name type="scientific">Billgrantia endophytica</name>
    <dbReference type="NCBI Taxonomy" id="2033802"/>
    <lineage>
        <taxon>Bacteria</taxon>
        <taxon>Pseudomonadati</taxon>
        <taxon>Pseudomonadota</taxon>
        <taxon>Gammaproteobacteria</taxon>
        <taxon>Oceanospirillales</taxon>
        <taxon>Halomonadaceae</taxon>
        <taxon>Billgrantia</taxon>
    </lineage>
</organism>
<evidence type="ECO:0000256" key="2">
    <source>
        <dbReference type="ARBA" id="ARBA00023125"/>
    </source>
</evidence>
<keyword evidence="2" id="KW-0238">DNA-binding</keyword>
<comment type="caution">
    <text evidence="6">The sequence shown here is derived from an EMBL/GenBank/DDBJ whole genome shotgun (WGS) entry which is preliminary data.</text>
</comment>
<keyword evidence="7" id="KW-1185">Reference proteome</keyword>
<dbReference type="GO" id="GO:0000976">
    <property type="term" value="F:transcription cis-regulatory region binding"/>
    <property type="evidence" value="ECO:0007669"/>
    <property type="project" value="TreeGrafter"/>
</dbReference>
<dbReference type="SUPFAM" id="SSF53822">
    <property type="entry name" value="Periplasmic binding protein-like I"/>
    <property type="match status" value="1"/>
</dbReference>
<evidence type="ECO:0000256" key="1">
    <source>
        <dbReference type="ARBA" id="ARBA00023015"/>
    </source>
</evidence>
<evidence type="ECO:0000259" key="5">
    <source>
        <dbReference type="PROSITE" id="PS50932"/>
    </source>
</evidence>
<dbReference type="PANTHER" id="PTHR30146">
    <property type="entry name" value="LACI-RELATED TRANSCRIPTIONAL REPRESSOR"/>
    <property type="match status" value="1"/>
</dbReference>
<evidence type="ECO:0000256" key="3">
    <source>
        <dbReference type="ARBA" id="ARBA00023163"/>
    </source>
</evidence>
<dbReference type="CDD" id="cd01392">
    <property type="entry name" value="HTH_LacI"/>
    <property type="match status" value="1"/>
</dbReference>
<accession>A0A2N7U1M3</accession>
<dbReference type="GO" id="GO:0003700">
    <property type="term" value="F:DNA-binding transcription factor activity"/>
    <property type="evidence" value="ECO:0007669"/>
    <property type="project" value="TreeGrafter"/>
</dbReference>
<dbReference type="RefSeq" id="WP_102653967.1">
    <property type="nucleotide sequence ID" value="NZ_PNRF01000028.1"/>
</dbReference>
<dbReference type="SMART" id="SM00354">
    <property type="entry name" value="HTH_LACI"/>
    <property type="match status" value="1"/>
</dbReference>
<dbReference type="AlphaFoldDB" id="A0A2N7U1M3"/>
<dbReference type="Pfam" id="PF13377">
    <property type="entry name" value="Peripla_BP_3"/>
    <property type="match status" value="1"/>
</dbReference>
<dbReference type="PROSITE" id="PS50932">
    <property type="entry name" value="HTH_LACI_2"/>
    <property type="match status" value="1"/>
</dbReference>
<sequence>MADLLSVAKLAGVSRATAARAFSQPELLRSETRRRVLEAARRLAFRPNRVAQQLRTRSTRILGVLVPSLDNPVFAEQLQAMETAARQAGYSLLITTTGYDASKEAEIVEEMLRQRVDGLILTVAEADSNDVLDKLGKESVPCLLVYNQPANADTPSISVDNRAAMADATTHLLDLGHRRIGMIAGPVLQSDRARLRYEGYCQAMRAHRLPPLPLIEMPRHTHADLAVLEPHLYGSERLTALLCTNDMLAISLMGDLQRAGFSIPADISVVGFDGIALGALLNPSLCSVVQPRAAIGQAAVNTLLAMIKGESPTRERLSHALRQGDSVGPPTPGSAAPFPSTSPTQRR</sequence>
<keyword evidence="3" id="KW-0804">Transcription</keyword>
<dbReference type="Pfam" id="PF00356">
    <property type="entry name" value="LacI"/>
    <property type="match status" value="1"/>
</dbReference>
<dbReference type="SUPFAM" id="SSF47413">
    <property type="entry name" value="lambda repressor-like DNA-binding domains"/>
    <property type="match status" value="1"/>
</dbReference>
<dbReference type="InterPro" id="IPR028082">
    <property type="entry name" value="Peripla_BP_I"/>
</dbReference>
<dbReference type="Gene3D" id="1.10.260.40">
    <property type="entry name" value="lambda repressor-like DNA-binding domains"/>
    <property type="match status" value="1"/>
</dbReference>
<protein>
    <submittedName>
        <fullName evidence="6">GntR family transcriptional regulator</fullName>
    </submittedName>
</protein>
<gene>
    <name evidence="6" type="ORF">C1H69_13805</name>
</gene>